<evidence type="ECO:0000313" key="2">
    <source>
        <dbReference type="Proteomes" id="UP001295462"/>
    </source>
</evidence>
<evidence type="ECO:0000313" key="1">
    <source>
        <dbReference type="EMBL" id="CAH1597348.1"/>
    </source>
</evidence>
<comment type="caution">
    <text evidence="1">The sequence shown here is derived from an EMBL/GenBank/DDBJ whole genome shotgun (WGS) entry which is preliminary data.</text>
</comment>
<protein>
    <submittedName>
        <fullName evidence="1">Uncharacterized protein</fullName>
    </submittedName>
</protein>
<organism evidence="1 2">
    <name type="scientific">Vibrio jasicida</name>
    <dbReference type="NCBI Taxonomy" id="766224"/>
    <lineage>
        <taxon>Bacteria</taxon>
        <taxon>Pseudomonadati</taxon>
        <taxon>Pseudomonadota</taxon>
        <taxon>Gammaproteobacteria</taxon>
        <taxon>Vibrionales</taxon>
        <taxon>Vibrionaceae</taxon>
        <taxon>Vibrio</taxon>
    </lineage>
</organism>
<sequence>MNLTHLNQDTITSVTQKLQNHLLFIRKKEINDHNISVIKEFSYTPKGKAQLVAPLMEILGNNGMIEVDGIWEALNGDHTDKSVQISFGTFTVELQWQQYESSSDGTTLEGQTCVLTSSPGIDDRAVEVIETVFSDFAPQYIYNIVHAAEFSLYDTPQDTDLIAEEFEHAAKFFNTFGEMSGYYRCLVEIQCGEHRFIETYLVEANDAIEAEVFLYQFLEEGPNGIIEQNGTYLASNTEKGYLNITSQALPKFDFEQVKGVHRTVSRSDIEKPTVIQLNGNESKVGSETGYHVQLPLYTYLRFNLSKYLKPLEEPNFNEKSVSKFSVEVSTLNDELRSMLERHLGKIESNIVTVYH</sequence>
<name>A0AAU9QP79_9VIBR</name>
<gene>
    <name evidence="1" type="ORF">THF1A12_320021</name>
</gene>
<accession>A0AAU9QP79</accession>
<dbReference type="Proteomes" id="UP001295462">
    <property type="component" value="Unassembled WGS sequence"/>
</dbReference>
<dbReference type="AlphaFoldDB" id="A0AAU9QP79"/>
<dbReference type="EMBL" id="CAKMUD010000086">
    <property type="protein sequence ID" value="CAH1597348.1"/>
    <property type="molecule type" value="Genomic_DNA"/>
</dbReference>
<dbReference type="RefSeq" id="WP_409589382.1">
    <property type="nucleotide sequence ID" value="NZ_CAKMTZ010000085.1"/>
</dbReference>
<reference evidence="1" key="1">
    <citation type="submission" date="2022-01" db="EMBL/GenBank/DDBJ databases">
        <authorList>
            <person name="Lagorce A."/>
        </authorList>
    </citation>
    <scope>NUCLEOTIDE SEQUENCE</scope>
    <source>
        <strain evidence="1">Th15_F1_A12</strain>
    </source>
</reference>
<proteinExistence type="predicted"/>